<dbReference type="RefSeq" id="WP_158188927.1">
    <property type="nucleotide sequence ID" value="NZ_CP046902.1"/>
</dbReference>
<reference evidence="1 2" key="1">
    <citation type="submission" date="2019-12" db="EMBL/GenBank/DDBJ databases">
        <title>Complete genome sequence of Pseudomonas stutzeri.</title>
        <authorList>
            <person name="Lim S.R."/>
            <person name="Kim J.H."/>
        </authorList>
    </citation>
    <scope>NUCLEOTIDE SEQUENCE [LARGE SCALE GENOMIC DNA]</scope>
    <source>
        <strain evidence="1 2">PM101005</strain>
    </source>
</reference>
<accession>A0A6I6LSS9</accession>
<evidence type="ECO:0000313" key="2">
    <source>
        <dbReference type="Proteomes" id="UP000438983"/>
    </source>
</evidence>
<proteinExistence type="predicted"/>
<gene>
    <name evidence="1" type="ORF">GQA94_15855</name>
</gene>
<dbReference type="Proteomes" id="UP000438983">
    <property type="component" value="Chromosome"/>
</dbReference>
<dbReference type="EMBL" id="CP046902">
    <property type="protein sequence ID" value="QGZ31466.1"/>
    <property type="molecule type" value="Genomic_DNA"/>
</dbReference>
<sequence length="77" mass="8635">MSTLSRCEALANDPARYIFKMHLGSLKAATTYETQRSDAMRLTRHLGGLLECDVISCETHNALLDELHAFVWGEARP</sequence>
<organism evidence="1 2">
    <name type="scientific">Stutzerimonas stutzeri</name>
    <name type="common">Pseudomonas stutzeri</name>
    <dbReference type="NCBI Taxonomy" id="316"/>
    <lineage>
        <taxon>Bacteria</taxon>
        <taxon>Pseudomonadati</taxon>
        <taxon>Pseudomonadota</taxon>
        <taxon>Gammaproteobacteria</taxon>
        <taxon>Pseudomonadales</taxon>
        <taxon>Pseudomonadaceae</taxon>
        <taxon>Stutzerimonas</taxon>
    </lineage>
</organism>
<dbReference type="AlphaFoldDB" id="A0A6I6LSS9"/>
<protein>
    <recommendedName>
        <fullName evidence="3">Transcriptional regulator</fullName>
    </recommendedName>
</protein>
<evidence type="ECO:0000313" key="1">
    <source>
        <dbReference type="EMBL" id="QGZ31466.1"/>
    </source>
</evidence>
<evidence type="ECO:0008006" key="3">
    <source>
        <dbReference type="Google" id="ProtNLM"/>
    </source>
</evidence>
<name>A0A6I6LSS9_STUST</name>
<dbReference type="OrthoDB" id="7028473at2"/>